<organism evidence="4 5">
    <name type="scientific">Pseudomonas putida ND6</name>
    <dbReference type="NCBI Taxonomy" id="231023"/>
    <lineage>
        <taxon>Bacteria</taxon>
        <taxon>Pseudomonadati</taxon>
        <taxon>Pseudomonadota</taxon>
        <taxon>Gammaproteobacteria</taxon>
        <taxon>Pseudomonadales</taxon>
        <taxon>Pseudomonadaceae</taxon>
        <taxon>Pseudomonas</taxon>
    </lineage>
</organism>
<dbReference type="EMBL" id="CP003588">
    <property type="protein sequence ID" value="AFK67199.1"/>
    <property type="molecule type" value="Genomic_DNA"/>
</dbReference>
<dbReference type="NCBIfam" id="NF033551">
    <property type="entry name" value="transpos_IS1182"/>
    <property type="match status" value="1"/>
</dbReference>
<dbReference type="KEGG" id="ppi:YSA_00778"/>
<evidence type="ECO:0000259" key="3">
    <source>
        <dbReference type="Pfam" id="PF05598"/>
    </source>
</evidence>
<dbReference type="PANTHER" id="PTHR33408:SF2">
    <property type="entry name" value="TRANSPOSASE DDE DOMAIN-CONTAINING PROTEIN"/>
    <property type="match status" value="1"/>
</dbReference>
<dbReference type="InterPro" id="IPR002559">
    <property type="entry name" value="Transposase_11"/>
</dbReference>
<dbReference type="GO" id="GO:0004803">
    <property type="term" value="F:transposase activity"/>
    <property type="evidence" value="ECO:0007669"/>
    <property type="project" value="InterPro"/>
</dbReference>
<dbReference type="InterPro" id="IPR008490">
    <property type="entry name" value="Transposase_InsH_N"/>
</dbReference>
<dbReference type="Pfam" id="PF05598">
    <property type="entry name" value="DUF772"/>
    <property type="match status" value="1"/>
</dbReference>
<protein>
    <submittedName>
        <fullName evidence="4">Transposase IS4 family protein</fullName>
    </submittedName>
</protein>
<feature type="domain" description="Transposase IS4-like" evidence="2">
    <location>
        <begin position="240"/>
        <end position="467"/>
    </location>
</feature>
<keyword evidence="1" id="KW-0175">Coiled coil</keyword>
<sequence length="485" mass="54948">MIVAGTIMKRFIEGEARTQVTLLPECLDDYITDENPVRVVDVFVDELDLSALGFAGVDPAATGRPAYHPAVLLKIYIYGYLNRIQSSRRLEREAERNVELMWLTGRLAPDFKTIADFRKDNGKAIRSVCRQFVILCRNLNLFSDSIIAIDGSKFKAVNNRDRNFTQAKVKARMQQVEQSIERYLTAMDSADRAMPEVAVAKAERLKEKIETLKQQMQKLKDIETQLLQTPDKQISLTDPDARSMSVGGRGSGTVGYNVQTAVDDQHHLIVAHEVTNVGHDRGQLSNMAKQARDQIGTESLNVVADRGYYTGTEIVACEQAGISPFVPKPLTSSSKAEGRFGKQDFLYVSASDEYRCPAEQLLTKRYSTWEDGMLMHVYWFSGCQSCAMHKQCTTGKERRLKRWEHEATLDSMQVQLEHDPGKMKVRRQTVEHPFGTLKYWMGATHFLTRTLPRVSTEMSLHVLAYNLKRMMSILGIRGLLEALKR</sequence>
<evidence type="ECO:0000259" key="2">
    <source>
        <dbReference type="Pfam" id="PF01609"/>
    </source>
</evidence>
<reference evidence="4 5" key="1">
    <citation type="journal article" date="2012" name="J. Bacteriol.">
        <title>Complete Genome Sequence of the Naphthalene-Degrading Pseudomonas putida Strain ND6.</title>
        <authorList>
            <person name="Li S."/>
            <person name="Zhao H."/>
            <person name="Li Y."/>
            <person name="Niu S."/>
            <person name="Cai B."/>
        </authorList>
    </citation>
    <scope>NUCLEOTIDE SEQUENCE [LARGE SCALE GENOMIC DNA]</scope>
    <source>
        <strain evidence="4 5">ND6</strain>
    </source>
</reference>
<dbReference type="Pfam" id="PF01609">
    <property type="entry name" value="DDE_Tnp_1"/>
    <property type="match status" value="1"/>
</dbReference>
<evidence type="ECO:0000313" key="4">
    <source>
        <dbReference type="EMBL" id="AFK67199.1"/>
    </source>
</evidence>
<proteinExistence type="predicted"/>
<dbReference type="AlphaFoldDB" id="I3UNX8"/>
<gene>
    <name evidence="4" type="ORF">YSA_00778</name>
</gene>
<feature type="domain" description="Transposase InsH N-terminal" evidence="3">
    <location>
        <begin position="26"/>
        <end position="119"/>
    </location>
</feature>
<dbReference type="Proteomes" id="UP000005268">
    <property type="component" value="Chromosome"/>
</dbReference>
<dbReference type="GO" id="GO:0006313">
    <property type="term" value="P:DNA transposition"/>
    <property type="evidence" value="ECO:0007669"/>
    <property type="project" value="InterPro"/>
</dbReference>
<dbReference type="PANTHER" id="PTHR33408">
    <property type="entry name" value="TRANSPOSASE"/>
    <property type="match status" value="1"/>
</dbReference>
<name>I3UNX8_PSEPU</name>
<dbReference type="PATRIC" id="fig|231023.4.peg.361"/>
<evidence type="ECO:0000313" key="5">
    <source>
        <dbReference type="Proteomes" id="UP000005268"/>
    </source>
</evidence>
<evidence type="ECO:0000256" key="1">
    <source>
        <dbReference type="SAM" id="Coils"/>
    </source>
</evidence>
<dbReference type="GO" id="GO:0003677">
    <property type="term" value="F:DNA binding"/>
    <property type="evidence" value="ECO:0007669"/>
    <property type="project" value="InterPro"/>
</dbReference>
<accession>I3UNX8</accession>
<feature type="coiled-coil region" evidence="1">
    <location>
        <begin position="173"/>
        <end position="229"/>
    </location>
</feature>
<dbReference type="HOGENOM" id="CLU_021293_12_3_6"/>
<dbReference type="InterPro" id="IPR047629">
    <property type="entry name" value="IS1182_transpos"/>
</dbReference>